<dbReference type="AlphaFoldDB" id="A0A0B4XLR6"/>
<dbReference type="EMBL" id="CP004387">
    <property type="protein sequence ID" value="AJD47468.1"/>
    <property type="molecule type" value="Genomic_DNA"/>
</dbReference>
<protein>
    <submittedName>
        <fullName evidence="4">Short chain dehydrogenase</fullName>
    </submittedName>
</protein>
<evidence type="ECO:0000256" key="1">
    <source>
        <dbReference type="ARBA" id="ARBA00006484"/>
    </source>
</evidence>
<dbReference type="GO" id="GO:0016616">
    <property type="term" value="F:oxidoreductase activity, acting on the CH-OH group of donors, NAD or NADP as acceptor"/>
    <property type="evidence" value="ECO:0007669"/>
    <property type="project" value="TreeGrafter"/>
</dbReference>
<dbReference type="PANTHER" id="PTHR24322:SF736">
    <property type="entry name" value="RETINOL DEHYDROGENASE 10"/>
    <property type="match status" value="1"/>
</dbReference>
<evidence type="ECO:0000313" key="4">
    <source>
        <dbReference type="EMBL" id="AJD47468.1"/>
    </source>
</evidence>
<keyword evidence="5" id="KW-1185">Reference proteome</keyword>
<keyword evidence="2" id="KW-0560">Oxidoreductase</keyword>
<gene>
    <name evidence="4" type="ORF">S7S_05240</name>
</gene>
<dbReference type="InterPro" id="IPR020904">
    <property type="entry name" value="Sc_DH/Rdtase_CS"/>
</dbReference>
<evidence type="ECO:0000256" key="3">
    <source>
        <dbReference type="RuleBase" id="RU000363"/>
    </source>
</evidence>
<dbReference type="RefSeq" id="WP_008737406.1">
    <property type="nucleotide sequence ID" value="NZ_CP004387.1"/>
</dbReference>
<dbReference type="KEGG" id="apac:S7S_05240"/>
<dbReference type="PANTHER" id="PTHR24322">
    <property type="entry name" value="PKSB"/>
    <property type="match status" value="1"/>
</dbReference>
<comment type="similarity">
    <text evidence="1 3">Belongs to the short-chain dehydrogenases/reductases (SDR) family.</text>
</comment>
<proteinExistence type="inferred from homology"/>
<dbReference type="PRINTS" id="PR00080">
    <property type="entry name" value="SDRFAMILY"/>
</dbReference>
<dbReference type="Gene3D" id="3.40.50.720">
    <property type="entry name" value="NAD(P)-binding Rossmann-like Domain"/>
    <property type="match status" value="1"/>
</dbReference>
<dbReference type="Pfam" id="PF00106">
    <property type="entry name" value="adh_short"/>
    <property type="match status" value="1"/>
</dbReference>
<dbReference type="CDD" id="cd05233">
    <property type="entry name" value="SDR_c"/>
    <property type="match status" value="1"/>
</dbReference>
<name>A0A0B4XLR6_9GAMM</name>
<dbReference type="SUPFAM" id="SSF51735">
    <property type="entry name" value="NAD(P)-binding Rossmann-fold domains"/>
    <property type="match status" value="1"/>
</dbReference>
<reference evidence="4 5" key="1">
    <citation type="journal article" date="2012" name="J. Bacteriol.">
        <title>Genome sequence of an alkane-degrading bacterium, Alcanivorax pacificus type strain W11-5, isolated from deep sea sediment.</title>
        <authorList>
            <person name="Lai Q."/>
            <person name="Shao Z."/>
        </authorList>
    </citation>
    <scope>NUCLEOTIDE SEQUENCE [LARGE SCALE GENOMIC DNA]</scope>
    <source>
        <strain evidence="4 5">W11-5</strain>
    </source>
</reference>
<organism evidence="4 5">
    <name type="scientific">Isoalcanivorax pacificus W11-5</name>
    <dbReference type="NCBI Taxonomy" id="391936"/>
    <lineage>
        <taxon>Bacteria</taxon>
        <taxon>Pseudomonadati</taxon>
        <taxon>Pseudomonadota</taxon>
        <taxon>Gammaproteobacteria</taxon>
        <taxon>Oceanospirillales</taxon>
        <taxon>Alcanivoracaceae</taxon>
        <taxon>Isoalcanivorax</taxon>
    </lineage>
</organism>
<dbReference type="NCBIfam" id="NF005878">
    <property type="entry name" value="PRK07825.1"/>
    <property type="match status" value="1"/>
</dbReference>
<dbReference type="Proteomes" id="UP000006764">
    <property type="component" value="Chromosome"/>
</dbReference>
<evidence type="ECO:0000313" key="5">
    <source>
        <dbReference type="Proteomes" id="UP000006764"/>
    </source>
</evidence>
<dbReference type="HOGENOM" id="CLU_010194_2_1_6"/>
<evidence type="ECO:0000256" key="2">
    <source>
        <dbReference type="ARBA" id="ARBA00023002"/>
    </source>
</evidence>
<sequence>MTRNTLKGKVVAITGGGRGIGLAIARRLSQAGAKVSLGDIDVVLAEQAAATLNGVGLPLDVRDRGAFRAFLDATERALGPLDVLINNAGIMPAGDFLAEDDDLSDTQIDINFRGVVHGCKLALPGMLARGHGQVVNVASMAGKLAVPGLAVYCGTKFAVVGFTETLREEYRDSGVQFTTVMPAKVTTELASGTEQAGRGVPTASPEQVADAVFDALVERLPEVTVPRYLAAVAPLQGVAPSRLLRSVRRLFGDRRILEQIDERARAGYTQRINALSSRGSKQGLS</sequence>
<dbReference type="PRINTS" id="PR00081">
    <property type="entry name" value="GDHRDH"/>
</dbReference>
<dbReference type="OrthoDB" id="9810734at2"/>
<accession>A0A0B4XLR6</accession>
<dbReference type="PROSITE" id="PS00061">
    <property type="entry name" value="ADH_SHORT"/>
    <property type="match status" value="1"/>
</dbReference>
<dbReference type="InterPro" id="IPR002347">
    <property type="entry name" value="SDR_fam"/>
</dbReference>
<dbReference type="InterPro" id="IPR036291">
    <property type="entry name" value="NAD(P)-bd_dom_sf"/>
</dbReference>
<dbReference type="STRING" id="391936.S7S_05240"/>